<sequence>MCYRAVHLQCVGPALSFVFAYLRRVCFEPESPLTLLNFSFIEVLTFPIELHLSYLSFKYILSYDISHFIM</sequence>
<dbReference type="AlphaFoldDB" id="A0A0E9SUC5"/>
<accession>A0A0E9SUC5</accession>
<evidence type="ECO:0000313" key="1">
    <source>
        <dbReference type="EMBL" id="JAH44230.1"/>
    </source>
</evidence>
<protein>
    <submittedName>
        <fullName evidence="1">Uncharacterized protein</fullName>
    </submittedName>
</protein>
<reference evidence="1" key="1">
    <citation type="submission" date="2014-11" db="EMBL/GenBank/DDBJ databases">
        <authorList>
            <person name="Amaro Gonzalez C."/>
        </authorList>
    </citation>
    <scope>NUCLEOTIDE SEQUENCE</scope>
</reference>
<reference evidence="1" key="2">
    <citation type="journal article" date="2015" name="Fish Shellfish Immunol.">
        <title>Early steps in the European eel (Anguilla anguilla)-Vibrio vulnificus interaction in the gills: Role of the RtxA13 toxin.</title>
        <authorList>
            <person name="Callol A."/>
            <person name="Pajuelo D."/>
            <person name="Ebbesson L."/>
            <person name="Teles M."/>
            <person name="MacKenzie S."/>
            <person name="Amaro C."/>
        </authorList>
    </citation>
    <scope>NUCLEOTIDE SEQUENCE</scope>
</reference>
<organism evidence="1">
    <name type="scientific">Anguilla anguilla</name>
    <name type="common">European freshwater eel</name>
    <name type="synonym">Muraena anguilla</name>
    <dbReference type="NCBI Taxonomy" id="7936"/>
    <lineage>
        <taxon>Eukaryota</taxon>
        <taxon>Metazoa</taxon>
        <taxon>Chordata</taxon>
        <taxon>Craniata</taxon>
        <taxon>Vertebrata</taxon>
        <taxon>Euteleostomi</taxon>
        <taxon>Actinopterygii</taxon>
        <taxon>Neopterygii</taxon>
        <taxon>Teleostei</taxon>
        <taxon>Anguilliformes</taxon>
        <taxon>Anguillidae</taxon>
        <taxon>Anguilla</taxon>
    </lineage>
</organism>
<proteinExistence type="predicted"/>
<dbReference type="EMBL" id="GBXM01064347">
    <property type="protein sequence ID" value="JAH44230.1"/>
    <property type="molecule type" value="Transcribed_RNA"/>
</dbReference>
<name>A0A0E9SUC5_ANGAN</name>